<feature type="transmembrane region" description="Helical" evidence="1">
    <location>
        <begin position="485"/>
        <end position="502"/>
    </location>
</feature>
<feature type="non-terminal residue" evidence="2">
    <location>
        <position position="700"/>
    </location>
</feature>
<keyword evidence="1" id="KW-0472">Membrane</keyword>
<dbReference type="Proteomes" id="UP000249324">
    <property type="component" value="Unassembled WGS sequence"/>
</dbReference>
<name>A0ABD6FJM9_9PSEU</name>
<evidence type="ECO:0000313" key="3">
    <source>
        <dbReference type="Proteomes" id="UP000249324"/>
    </source>
</evidence>
<sequence>MSPRSLPGHDTRVVELRVPGLVGVTGEQLLDSVATVTVDGDAAGELVRPADRMRRPAPGPVLQALGRSLPRTLEGYLWGKMTSGGAVKATWALLFPFSLANVAHGMLPAPAGRPGRVLLGVCRALLRVVGLLLTALLITQLGVISLDLIAAQCLGGTEDCLPWVPGWLRESEQLRMAMGILPPLAVVVAMHRVSVVSWRHAGVRPSAAVRPGGECSGTPRRLAGDVLRPGPNAAILRTLHTVTSLLCVALLPLGGPFTRQDDPLAQVVWIVDLVLLVLVFVAVAALDDVAADLRRVFPRPARAVAVGVAGLLVPAAGFAGSPLGAGRAGLDSMTEGILAALVLAWLGFASLLVPLALTARRGWKDLPHRLRPWLGGWAAAPTVLLACLIGAGFGAGLAISVRELLDASALALPDSYQGITLLWGAGTIAALVLWTGFRTIALPLRRRRRGIPPIVRLLHDDHEDQKEAARAWATAILERKHMHRLVAALALFLAGIAAVLITRRIAGWEVPVELRLLDDLGVVALGVLAAGLLRVVYTAARQAGRSRHLGALADLVFFWPRRAHPIVPPSYALKVVPDLVERAQHHLAEPNTRVVLAGYSHGGLLALIAAARLTDVCPPDQVERLGLITAGTPAQWGYQRAFPSLLPTAELAELFGRLAGRWRGLCRGTDPFGGGVTTWRHQVVAGKLLGVGYTPDLSLI</sequence>
<feature type="transmembrane region" description="Helical" evidence="1">
    <location>
        <begin position="90"/>
        <end position="111"/>
    </location>
</feature>
<evidence type="ECO:0000256" key="1">
    <source>
        <dbReference type="SAM" id="Phobius"/>
    </source>
</evidence>
<keyword evidence="1" id="KW-0812">Transmembrane</keyword>
<comment type="caution">
    <text evidence="2">The sequence shown here is derived from an EMBL/GenBank/DDBJ whole genome shotgun (WGS) entry which is preliminary data.</text>
</comment>
<accession>A0ABD6FJM9</accession>
<reference evidence="2 3" key="1">
    <citation type="journal article" date="2021" name="BMC Genomics">
        <title>Genome-resolved metagenome and metatranscriptome analyses of thermophilic composting reveal key bacterial players and their metabolic interactions.</title>
        <authorList>
            <person name="Braga L.P.P."/>
            <person name="Pereira R.V."/>
            <person name="Martins L.F."/>
            <person name="Moura L.M.S."/>
            <person name="Sanchez F.B."/>
            <person name="Patane J.S.L."/>
            <person name="da Silva A.M."/>
            <person name="Setubal J.C."/>
        </authorList>
    </citation>
    <scope>NUCLEOTIDE SEQUENCE [LARGE SCALE GENOMIC DNA]</scope>
    <source>
        <strain evidence="2">ZC4RG45</strain>
    </source>
</reference>
<dbReference type="SUPFAM" id="SSF53474">
    <property type="entry name" value="alpha/beta-Hydrolases"/>
    <property type="match status" value="1"/>
</dbReference>
<feature type="transmembrane region" description="Helical" evidence="1">
    <location>
        <begin position="267"/>
        <end position="291"/>
    </location>
</feature>
<evidence type="ECO:0008006" key="4">
    <source>
        <dbReference type="Google" id="ProtNLM"/>
    </source>
</evidence>
<organism evidence="2 3">
    <name type="scientific">Thermocrispum agreste</name>
    <dbReference type="NCBI Taxonomy" id="37925"/>
    <lineage>
        <taxon>Bacteria</taxon>
        <taxon>Bacillati</taxon>
        <taxon>Actinomycetota</taxon>
        <taxon>Actinomycetes</taxon>
        <taxon>Pseudonocardiales</taxon>
        <taxon>Pseudonocardiaceae</taxon>
        <taxon>Thermocrispum</taxon>
    </lineage>
</organism>
<feature type="transmembrane region" description="Helical" evidence="1">
    <location>
        <begin position="421"/>
        <end position="441"/>
    </location>
</feature>
<feature type="transmembrane region" description="Helical" evidence="1">
    <location>
        <begin position="303"/>
        <end position="325"/>
    </location>
</feature>
<feature type="transmembrane region" description="Helical" evidence="1">
    <location>
        <begin position="117"/>
        <end position="138"/>
    </location>
</feature>
<proteinExistence type="predicted"/>
<gene>
    <name evidence="2" type="ORF">DIU77_017770</name>
</gene>
<keyword evidence="1" id="KW-1133">Transmembrane helix</keyword>
<feature type="transmembrane region" description="Helical" evidence="1">
    <location>
        <begin position="234"/>
        <end position="255"/>
    </location>
</feature>
<dbReference type="InterPro" id="IPR029058">
    <property type="entry name" value="AB_hydrolase_fold"/>
</dbReference>
<feature type="transmembrane region" description="Helical" evidence="1">
    <location>
        <begin position="378"/>
        <end position="401"/>
    </location>
</feature>
<evidence type="ECO:0000313" key="2">
    <source>
        <dbReference type="EMBL" id="MFO7194093.1"/>
    </source>
</evidence>
<protein>
    <recommendedName>
        <fullName evidence="4">Fungal lipase-like domain-containing protein</fullName>
    </recommendedName>
</protein>
<dbReference type="Gene3D" id="3.40.50.1820">
    <property type="entry name" value="alpha/beta hydrolase"/>
    <property type="match status" value="1"/>
</dbReference>
<dbReference type="AlphaFoldDB" id="A0ABD6FJM9"/>
<feature type="transmembrane region" description="Helical" evidence="1">
    <location>
        <begin position="337"/>
        <end position="357"/>
    </location>
</feature>
<dbReference type="EMBL" id="QGUI02000347">
    <property type="protein sequence ID" value="MFO7194093.1"/>
    <property type="molecule type" value="Genomic_DNA"/>
</dbReference>
<feature type="transmembrane region" description="Helical" evidence="1">
    <location>
        <begin position="522"/>
        <end position="540"/>
    </location>
</feature>